<organism evidence="1 2">
    <name type="scientific">Lentinula guzmanii</name>
    <dbReference type="NCBI Taxonomy" id="2804957"/>
    <lineage>
        <taxon>Eukaryota</taxon>
        <taxon>Fungi</taxon>
        <taxon>Dikarya</taxon>
        <taxon>Basidiomycota</taxon>
        <taxon>Agaricomycotina</taxon>
        <taxon>Agaricomycetes</taxon>
        <taxon>Agaricomycetidae</taxon>
        <taxon>Agaricales</taxon>
        <taxon>Marasmiineae</taxon>
        <taxon>Omphalotaceae</taxon>
        <taxon>Lentinula</taxon>
    </lineage>
</organism>
<protein>
    <submittedName>
        <fullName evidence="1">Uncharacterized protein</fullName>
    </submittedName>
</protein>
<dbReference type="EMBL" id="JANVFO010000093">
    <property type="protein sequence ID" value="KAJ3714033.1"/>
    <property type="molecule type" value="Genomic_DNA"/>
</dbReference>
<reference evidence="1" key="1">
    <citation type="submission" date="2022-08" db="EMBL/GenBank/DDBJ databases">
        <authorList>
            <consortium name="DOE Joint Genome Institute"/>
            <person name="Min B."/>
            <person name="Sierra-Patev S."/>
            <person name="Naranjo-Ortiz M."/>
            <person name="Looney B."/>
            <person name="Konkel Z."/>
            <person name="Slot J.C."/>
            <person name="Sakamoto Y."/>
            <person name="Steenwyk J.L."/>
            <person name="Rokas A."/>
            <person name="Carro J."/>
            <person name="Camarero S."/>
            <person name="Ferreira P."/>
            <person name="Molpeceres G."/>
            <person name="Ruiz-duenas F.J."/>
            <person name="Serrano A."/>
            <person name="Henrissat B."/>
            <person name="Drula E."/>
            <person name="Hughes K.W."/>
            <person name="Mata J.L."/>
            <person name="Ishikawa N.K."/>
            <person name="Vargas-Isla R."/>
            <person name="Ushijima S."/>
            <person name="Smith C.A."/>
            <person name="Ahrendt S."/>
            <person name="Andreopoulos W."/>
            <person name="He G."/>
            <person name="LaButti K."/>
            <person name="Lipzen A."/>
            <person name="Ng V."/>
            <person name="Riley R."/>
            <person name="Sandor L."/>
            <person name="Barry K."/>
            <person name="Martinez A.T."/>
            <person name="Xiao Y."/>
            <person name="Gibbons J.G."/>
            <person name="Terashima K."/>
            <person name="Hibbett D.S."/>
            <person name="Grigoriev I.V."/>
        </authorList>
    </citation>
    <scope>NUCLEOTIDE SEQUENCE</scope>
    <source>
        <strain evidence="1">ET3784</strain>
    </source>
</reference>
<dbReference type="Proteomes" id="UP001176059">
    <property type="component" value="Unassembled WGS sequence"/>
</dbReference>
<proteinExistence type="predicted"/>
<accession>A0AA38J3K0</accession>
<sequence length="234" mass="26471">MYDSNPSLSTAFDRSIEDNQITIIVDIDFSQLNSAHPNLRDAISLALVSGILGPSPSVEQLNLAFVHAHAFFSYDTSTYNSFIHCAAISSECQPKISNLNRNSSHTYTNIANTTANTTFAASKKKYKPVHRRVRPIQTTLPENFCVVRSFPTNPLANLPLLNPNPPDFVPTGRYTQERKDFINTVHDSAFIWPEEMKAIHHLMMLHERAFAWSEEEKGQFNPKYFPPVEFPVIC</sequence>
<evidence type="ECO:0000313" key="2">
    <source>
        <dbReference type="Proteomes" id="UP001176059"/>
    </source>
</evidence>
<reference evidence="1" key="2">
    <citation type="journal article" date="2023" name="Proc. Natl. Acad. Sci. U.S.A.">
        <title>A global phylogenomic analysis of the shiitake genus Lentinula.</title>
        <authorList>
            <person name="Sierra-Patev S."/>
            <person name="Min B."/>
            <person name="Naranjo-Ortiz M."/>
            <person name="Looney B."/>
            <person name="Konkel Z."/>
            <person name="Slot J.C."/>
            <person name="Sakamoto Y."/>
            <person name="Steenwyk J.L."/>
            <person name="Rokas A."/>
            <person name="Carro J."/>
            <person name="Camarero S."/>
            <person name="Ferreira P."/>
            <person name="Molpeceres G."/>
            <person name="Ruiz-Duenas F.J."/>
            <person name="Serrano A."/>
            <person name="Henrissat B."/>
            <person name="Drula E."/>
            <person name="Hughes K.W."/>
            <person name="Mata J.L."/>
            <person name="Ishikawa N.K."/>
            <person name="Vargas-Isla R."/>
            <person name="Ushijima S."/>
            <person name="Smith C.A."/>
            <person name="Donoghue J."/>
            <person name="Ahrendt S."/>
            <person name="Andreopoulos W."/>
            <person name="He G."/>
            <person name="LaButti K."/>
            <person name="Lipzen A."/>
            <person name="Ng V."/>
            <person name="Riley R."/>
            <person name="Sandor L."/>
            <person name="Barry K."/>
            <person name="Martinez A.T."/>
            <person name="Xiao Y."/>
            <person name="Gibbons J.G."/>
            <person name="Terashima K."/>
            <person name="Grigoriev I.V."/>
            <person name="Hibbett D."/>
        </authorList>
    </citation>
    <scope>NUCLEOTIDE SEQUENCE</scope>
    <source>
        <strain evidence="1">ET3784</strain>
    </source>
</reference>
<gene>
    <name evidence="1" type="ORF">DFJ43DRAFT_1160928</name>
</gene>
<evidence type="ECO:0000313" key="1">
    <source>
        <dbReference type="EMBL" id="KAJ3714033.1"/>
    </source>
</evidence>
<name>A0AA38J3K0_9AGAR</name>
<dbReference type="AlphaFoldDB" id="A0AA38J3K0"/>
<keyword evidence="2" id="KW-1185">Reference proteome</keyword>
<comment type="caution">
    <text evidence="1">The sequence shown here is derived from an EMBL/GenBank/DDBJ whole genome shotgun (WGS) entry which is preliminary data.</text>
</comment>